<dbReference type="EMBL" id="NVLK01000007">
    <property type="protein sequence ID" value="PEC23210.1"/>
    <property type="molecule type" value="Genomic_DNA"/>
</dbReference>
<sequence>MIQTLKELQNSADFNLLLASLVKKMDEASDNGGGLAPGSYAGDDFLFSVVISIALEKENHCSWIAKNLILLCRDNESTCGSFLRNCLKIDVDKDMLIKRIERPNDKMTNSVFNLVMGQILDGGAWTAIRALSWIEEKAERAEKLVALEHARKMIRIHNKFGMKKIKDERKRIKAEKRVGKFKYIRNKIKNFFSLDYLDNNQEKSNTKILSKTEVTTTASVNPSLLRDKKSKSIPVTRRNPNKLNYPMKVVYIRKYTDSEMELKLVITEGYIRLDDTIFICLNDENEHTWKVRPRRLKFWDTSKGYVSVQNTSIAGTYYMYISTQDALGMMAYPLETFQVIRN</sequence>
<evidence type="ECO:0000313" key="1">
    <source>
        <dbReference type="EMBL" id="PEC23210.1"/>
    </source>
</evidence>
<name>A0A2A7I228_BACCE</name>
<dbReference type="Proteomes" id="UP000220006">
    <property type="component" value="Unassembled WGS sequence"/>
</dbReference>
<comment type="caution">
    <text evidence="1">The sequence shown here is derived from an EMBL/GenBank/DDBJ whole genome shotgun (WGS) entry which is preliminary data.</text>
</comment>
<evidence type="ECO:0000313" key="2">
    <source>
        <dbReference type="Proteomes" id="UP000220006"/>
    </source>
</evidence>
<accession>A0A2A7I228</accession>
<protein>
    <submittedName>
        <fullName evidence="1">Uncharacterized protein</fullName>
    </submittedName>
</protein>
<dbReference type="AlphaFoldDB" id="A0A2A7I228"/>
<proteinExistence type="predicted"/>
<dbReference type="RefSeq" id="WP_097902898.1">
    <property type="nucleotide sequence ID" value="NZ_NVLK01000007.1"/>
</dbReference>
<organism evidence="1 2">
    <name type="scientific">Bacillus cereus</name>
    <dbReference type="NCBI Taxonomy" id="1396"/>
    <lineage>
        <taxon>Bacteria</taxon>
        <taxon>Bacillati</taxon>
        <taxon>Bacillota</taxon>
        <taxon>Bacilli</taxon>
        <taxon>Bacillales</taxon>
        <taxon>Bacillaceae</taxon>
        <taxon>Bacillus</taxon>
        <taxon>Bacillus cereus group</taxon>
    </lineage>
</organism>
<gene>
    <name evidence="1" type="ORF">COM96_04985</name>
</gene>
<reference evidence="1 2" key="1">
    <citation type="submission" date="2017-09" db="EMBL/GenBank/DDBJ databases">
        <title>Large-scale bioinformatics analysis of Bacillus genomes uncovers conserved roles of natural products in bacterial physiology.</title>
        <authorList>
            <consortium name="Agbiome Team Llc"/>
            <person name="Bleich R.M."/>
            <person name="Grubbs K.J."/>
            <person name="Santa Maria K.C."/>
            <person name="Allen S.E."/>
            <person name="Farag S."/>
            <person name="Shank E.A."/>
            <person name="Bowers A."/>
        </authorList>
    </citation>
    <scope>NUCLEOTIDE SEQUENCE [LARGE SCALE GENOMIC DNA]</scope>
    <source>
        <strain evidence="1 2">AFS096845</strain>
    </source>
</reference>